<name>A0AAW2DHN9_9ROSI</name>
<organism evidence="2 3">
    <name type="scientific">Lithocarpus litseifolius</name>
    <dbReference type="NCBI Taxonomy" id="425828"/>
    <lineage>
        <taxon>Eukaryota</taxon>
        <taxon>Viridiplantae</taxon>
        <taxon>Streptophyta</taxon>
        <taxon>Embryophyta</taxon>
        <taxon>Tracheophyta</taxon>
        <taxon>Spermatophyta</taxon>
        <taxon>Magnoliopsida</taxon>
        <taxon>eudicotyledons</taxon>
        <taxon>Gunneridae</taxon>
        <taxon>Pentapetalae</taxon>
        <taxon>rosids</taxon>
        <taxon>fabids</taxon>
        <taxon>Fagales</taxon>
        <taxon>Fagaceae</taxon>
        <taxon>Lithocarpus</taxon>
    </lineage>
</organism>
<dbReference type="EMBL" id="JAZDWU010000002">
    <property type="protein sequence ID" value="KAL0010147.1"/>
    <property type="molecule type" value="Genomic_DNA"/>
</dbReference>
<evidence type="ECO:0000313" key="3">
    <source>
        <dbReference type="Proteomes" id="UP001459277"/>
    </source>
</evidence>
<dbReference type="AlphaFoldDB" id="A0AAW2DHN9"/>
<reference evidence="2 3" key="1">
    <citation type="submission" date="2024-01" db="EMBL/GenBank/DDBJ databases">
        <title>A telomere-to-telomere, gap-free genome of sweet tea (Lithocarpus litseifolius).</title>
        <authorList>
            <person name="Zhou J."/>
        </authorList>
    </citation>
    <scope>NUCLEOTIDE SEQUENCE [LARGE SCALE GENOMIC DNA]</scope>
    <source>
        <strain evidence="2">Zhou-2022a</strain>
        <tissue evidence="2">Leaf</tissue>
    </source>
</reference>
<gene>
    <name evidence="2" type="ORF">SO802_005255</name>
</gene>
<evidence type="ECO:0000256" key="1">
    <source>
        <dbReference type="SAM" id="MobiDB-lite"/>
    </source>
</evidence>
<proteinExistence type="predicted"/>
<comment type="caution">
    <text evidence="2">The sequence shown here is derived from an EMBL/GenBank/DDBJ whole genome shotgun (WGS) entry which is preliminary data.</text>
</comment>
<accession>A0AAW2DHN9</accession>
<evidence type="ECO:0000313" key="2">
    <source>
        <dbReference type="EMBL" id="KAL0010147.1"/>
    </source>
</evidence>
<feature type="region of interest" description="Disordered" evidence="1">
    <location>
        <begin position="46"/>
        <end position="67"/>
    </location>
</feature>
<keyword evidence="3" id="KW-1185">Reference proteome</keyword>
<protein>
    <submittedName>
        <fullName evidence="2">Uncharacterized protein</fullName>
    </submittedName>
</protein>
<dbReference type="Proteomes" id="UP001459277">
    <property type="component" value="Unassembled WGS sequence"/>
</dbReference>
<sequence>MQTNVPKIYVHLSQVTGSSEEQRENVSIPSSSHFVLMGAIGKESMARSSSQMVAKSKRSQDDATPAQWEETQFRATEDAAYACRPSSSAPSSSSSSGVEATLAAILDQLQLIRDDLGEIRDTQAAHGDRLDLLFDNMRQMNTRIGRIASP</sequence>